<name>A0A914WT98_9BILA</name>
<evidence type="ECO:0000259" key="13">
    <source>
        <dbReference type="SMART" id="SM00836"/>
    </source>
</evidence>
<dbReference type="InterPro" id="IPR001412">
    <property type="entry name" value="aa-tRNA-synth_I_CS"/>
</dbReference>
<evidence type="ECO:0000256" key="6">
    <source>
        <dbReference type="ARBA" id="ARBA00022917"/>
    </source>
</evidence>
<keyword evidence="7 12" id="KW-0030">Aminoacyl-tRNA synthetase</keyword>
<dbReference type="SMART" id="SM00836">
    <property type="entry name" value="DALR_1"/>
    <property type="match status" value="1"/>
</dbReference>
<dbReference type="Proteomes" id="UP000887566">
    <property type="component" value="Unplaced"/>
</dbReference>
<dbReference type="InterPro" id="IPR001278">
    <property type="entry name" value="Arg-tRNA-ligase"/>
</dbReference>
<dbReference type="EC" id="6.1.1.19" evidence="2"/>
<dbReference type="Gene3D" id="1.10.730.10">
    <property type="entry name" value="Isoleucyl-tRNA Synthetase, Domain 1"/>
    <property type="match status" value="1"/>
</dbReference>
<evidence type="ECO:0000256" key="10">
    <source>
        <dbReference type="ARBA" id="ARBA00049339"/>
    </source>
</evidence>
<keyword evidence="5 12" id="KW-0067">ATP-binding</keyword>
<comment type="function">
    <text evidence="11">Catalyzes the attachment of arginine to tRNA(Arg) in a two-step reaction: arginine is first activated by ATP to form Arg-AMP and then transferred to the acceptor end of tRNA(Arg).</text>
</comment>
<evidence type="ECO:0000313" key="15">
    <source>
        <dbReference type="WBParaSite" id="PSAMB.scaffold478size49902.g6312.t1"/>
    </source>
</evidence>
<evidence type="ECO:0000256" key="2">
    <source>
        <dbReference type="ARBA" id="ARBA00012837"/>
    </source>
</evidence>
<dbReference type="NCBIfam" id="TIGR00456">
    <property type="entry name" value="argS"/>
    <property type="match status" value="1"/>
</dbReference>
<dbReference type="InterPro" id="IPR008909">
    <property type="entry name" value="DALR_anticod-bd"/>
</dbReference>
<keyword evidence="14" id="KW-1185">Reference proteome</keyword>
<accession>A0A914WT98</accession>
<dbReference type="InterPro" id="IPR035684">
    <property type="entry name" value="ArgRS_core"/>
</dbReference>
<sequence>MRAVLDRLQTAHKNGSIIRELLRQKGHSKKKIVIDFSSPNIAKPFHVGNLRSTIIGQYVDYLLRSAGHEVTSINYLGDWGSQIGLMVRGFRKFVDDSAWNDADASKRLKLLRDTYVRSATLAQTDERYARESREVFARMEAQKSDEHWPIWQQASEISRQHLNHFYAMLNVRFDRWDCESAHVTAAKEMVDQLIERRIAERRDDGLCVVHSVVNSVDTNASASSSELYALLRKADNSTLYLTRELAAIFDRRRRYDADEYLYVVENGQRLHFEQLKLVLRRMGEGELAEKVEHVNFGHVMGMSTRAGRVELVDDLLDAGVRLANDVILHSHSVKVAKEEDVQSVAFQLALSAIIANDLKRRRASDYEFSFERAFNFKDDSGPMIQMKHARLCGIERRNREEFGDFEISWVDYPLEESDVGKELMKRLSLFEATLEESLSQLQPCVLVVYAFQLARLSASALKPLRVIGQPKEIAVPRLFILSLTRKVLAECLIALGLTPLEEM</sequence>
<dbReference type="GO" id="GO:0006420">
    <property type="term" value="P:arginyl-tRNA aminoacylation"/>
    <property type="evidence" value="ECO:0007669"/>
    <property type="project" value="InterPro"/>
</dbReference>
<dbReference type="Pfam" id="PF00750">
    <property type="entry name" value="tRNA-synt_1d"/>
    <property type="match status" value="1"/>
</dbReference>
<dbReference type="SUPFAM" id="SSF52374">
    <property type="entry name" value="Nucleotidylyl transferase"/>
    <property type="match status" value="1"/>
</dbReference>
<evidence type="ECO:0000256" key="1">
    <source>
        <dbReference type="ARBA" id="ARBA00005594"/>
    </source>
</evidence>
<evidence type="ECO:0000256" key="11">
    <source>
        <dbReference type="ARBA" id="ARBA00049595"/>
    </source>
</evidence>
<dbReference type="InterPro" id="IPR009080">
    <property type="entry name" value="tRNAsynth_Ia_anticodon-bd"/>
</dbReference>
<evidence type="ECO:0000256" key="3">
    <source>
        <dbReference type="ARBA" id="ARBA00022598"/>
    </source>
</evidence>
<keyword evidence="4 12" id="KW-0547">Nucleotide-binding</keyword>
<evidence type="ECO:0000256" key="9">
    <source>
        <dbReference type="ARBA" id="ARBA00039495"/>
    </source>
</evidence>
<dbReference type="PANTHER" id="PTHR11956">
    <property type="entry name" value="ARGINYL-TRNA SYNTHETASE"/>
    <property type="match status" value="1"/>
</dbReference>
<evidence type="ECO:0000256" key="8">
    <source>
        <dbReference type="ARBA" id="ARBA00033033"/>
    </source>
</evidence>
<evidence type="ECO:0000256" key="7">
    <source>
        <dbReference type="ARBA" id="ARBA00023146"/>
    </source>
</evidence>
<comment type="similarity">
    <text evidence="1 12">Belongs to the class-I aminoacyl-tRNA synthetase family.</text>
</comment>
<dbReference type="PANTHER" id="PTHR11956:SF11">
    <property type="entry name" value="ARGININE--TRNA LIGASE, MITOCHONDRIAL-RELATED"/>
    <property type="match status" value="1"/>
</dbReference>
<proteinExistence type="inferred from homology"/>
<dbReference type="PROSITE" id="PS00178">
    <property type="entry name" value="AA_TRNA_LIGASE_I"/>
    <property type="match status" value="1"/>
</dbReference>
<keyword evidence="6 12" id="KW-0648">Protein biosynthesis</keyword>
<comment type="catalytic activity">
    <reaction evidence="10">
        <text>tRNA(Arg) + L-arginine + ATP = L-arginyl-tRNA(Arg) + AMP + diphosphate</text>
        <dbReference type="Rhea" id="RHEA:20301"/>
        <dbReference type="Rhea" id="RHEA-COMP:9658"/>
        <dbReference type="Rhea" id="RHEA-COMP:9673"/>
        <dbReference type="ChEBI" id="CHEBI:30616"/>
        <dbReference type="ChEBI" id="CHEBI:32682"/>
        <dbReference type="ChEBI" id="CHEBI:33019"/>
        <dbReference type="ChEBI" id="CHEBI:78442"/>
        <dbReference type="ChEBI" id="CHEBI:78513"/>
        <dbReference type="ChEBI" id="CHEBI:456215"/>
        <dbReference type="EC" id="6.1.1.19"/>
    </reaction>
</comment>
<dbReference type="SUPFAM" id="SSF47323">
    <property type="entry name" value="Anticodon-binding domain of a subclass of class I aminoacyl-tRNA synthetases"/>
    <property type="match status" value="1"/>
</dbReference>
<feature type="domain" description="DALR anticodon binding" evidence="13">
    <location>
        <begin position="384"/>
        <end position="503"/>
    </location>
</feature>
<dbReference type="GO" id="GO:0005524">
    <property type="term" value="F:ATP binding"/>
    <property type="evidence" value="ECO:0007669"/>
    <property type="project" value="UniProtKB-KW"/>
</dbReference>
<dbReference type="Pfam" id="PF05746">
    <property type="entry name" value="DALR_1"/>
    <property type="match status" value="1"/>
</dbReference>
<evidence type="ECO:0000256" key="5">
    <source>
        <dbReference type="ARBA" id="ARBA00022840"/>
    </source>
</evidence>
<keyword evidence="3 12" id="KW-0436">Ligase</keyword>
<dbReference type="Gene3D" id="3.40.50.620">
    <property type="entry name" value="HUPs"/>
    <property type="match status" value="1"/>
</dbReference>
<evidence type="ECO:0000313" key="14">
    <source>
        <dbReference type="Proteomes" id="UP000887566"/>
    </source>
</evidence>
<dbReference type="GO" id="GO:0032543">
    <property type="term" value="P:mitochondrial translation"/>
    <property type="evidence" value="ECO:0007669"/>
    <property type="project" value="TreeGrafter"/>
</dbReference>
<dbReference type="GO" id="GO:0005739">
    <property type="term" value="C:mitochondrion"/>
    <property type="evidence" value="ECO:0007669"/>
    <property type="project" value="TreeGrafter"/>
</dbReference>
<reference evidence="15" key="1">
    <citation type="submission" date="2022-11" db="UniProtKB">
        <authorList>
            <consortium name="WormBaseParasite"/>
        </authorList>
    </citation>
    <scope>IDENTIFICATION</scope>
</reference>
<dbReference type="WBParaSite" id="PSAMB.scaffold478size49902.g6312.t1">
    <property type="protein sequence ID" value="PSAMB.scaffold478size49902.g6312.t1"/>
    <property type="gene ID" value="PSAMB.scaffold478size49902.g6312"/>
</dbReference>
<evidence type="ECO:0000256" key="12">
    <source>
        <dbReference type="RuleBase" id="RU363038"/>
    </source>
</evidence>
<dbReference type="PRINTS" id="PR01038">
    <property type="entry name" value="TRNASYNTHARG"/>
</dbReference>
<organism evidence="14 15">
    <name type="scientific">Plectus sambesii</name>
    <dbReference type="NCBI Taxonomy" id="2011161"/>
    <lineage>
        <taxon>Eukaryota</taxon>
        <taxon>Metazoa</taxon>
        <taxon>Ecdysozoa</taxon>
        <taxon>Nematoda</taxon>
        <taxon>Chromadorea</taxon>
        <taxon>Plectida</taxon>
        <taxon>Plectina</taxon>
        <taxon>Plectoidea</taxon>
        <taxon>Plectidae</taxon>
        <taxon>Plectus</taxon>
    </lineage>
</organism>
<protein>
    <recommendedName>
        <fullName evidence="9">Probable arginine--tRNA ligase, mitochondrial</fullName>
        <ecNumber evidence="2">6.1.1.19</ecNumber>
    </recommendedName>
    <alternativeName>
        <fullName evidence="8">Arginyl-tRNA synthetase</fullName>
    </alternativeName>
</protein>
<dbReference type="AlphaFoldDB" id="A0A914WT98"/>
<dbReference type="GO" id="GO:0004814">
    <property type="term" value="F:arginine-tRNA ligase activity"/>
    <property type="evidence" value="ECO:0007669"/>
    <property type="project" value="UniProtKB-EC"/>
</dbReference>
<dbReference type="FunFam" id="1.10.730.10:FF:000006">
    <property type="entry name" value="Arginyl-tRNA synthetase 2, mitochondrial"/>
    <property type="match status" value="1"/>
</dbReference>
<dbReference type="InterPro" id="IPR014729">
    <property type="entry name" value="Rossmann-like_a/b/a_fold"/>
</dbReference>
<evidence type="ECO:0000256" key="4">
    <source>
        <dbReference type="ARBA" id="ARBA00022741"/>
    </source>
</evidence>